<dbReference type="PANTHER" id="PTHR23350:SF0">
    <property type="entry name" value="PEROXISOME BIOGENESIS FACTOR 10"/>
    <property type="match status" value="1"/>
</dbReference>
<evidence type="ECO:0000256" key="18">
    <source>
        <dbReference type="ARBA" id="ARBA00045271"/>
    </source>
</evidence>
<dbReference type="Ensembl" id="ENSMFAT00000028414.2">
    <property type="protein sequence ID" value="ENSMFAP00000000248.2"/>
    <property type="gene ID" value="ENSMFAG00000035362.2"/>
</dbReference>
<dbReference type="Proteomes" id="UP000233100">
    <property type="component" value="Chromosome 1"/>
</dbReference>
<evidence type="ECO:0000256" key="1">
    <source>
        <dbReference type="ARBA" id="ARBA00000900"/>
    </source>
</evidence>
<evidence type="ECO:0000256" key="15">
    <source>
        <dbReference type="ARBA" id="ARBA00022989"/>
    </source>
</evidence>
<evidence type="ECO:0000259" key="22">
    <source>
        <dbReference type="PROSITE" id="PS50089"/>
    </source>
</evidence>
<keyword evidence="7" id="KW-0962">Peroxisome biogenesis</keyword>
<dbReference type="AlphaFoldDB" id="A0A2K5TJN1"/>
<dbReference type="SUPFAM" id="SSF57850">
    <property type="entry name" value="RING/U-box"/>
    <property type="match status" value="1"/>
</dbReference>
<dbReference type="CDD" id="cd16527">
    <property type="entry name" value="RING-HC_PEX10"/>
    <property type="match status" value="1"/>
</dbReference>
<organism evidence="23 24">
    <name type="scientific">Macaca fascicularis</name>
    <name type="common">Crab-eating macaque</name>
    <name type="synonym">Cynomolgus monkey</name>
    <dbReference type="NCBI Taxonomy" id="9541"/>
    <lineage>
        <taxon>Eukaryota</taxon>
        <taxon>Metazoa</taxon>
        <taxon>Chordata</taxon>
        <taxon>Craniata</taxon>
        <taxon>Vertebrata</taxon>
        <taxon>Euteleostomi</taxon>
        <taxon>Mammalia</taxon>
        <taxon>Eutheria</taxon>
        <taxon>Euarchontoglires</taxon>
        <taxon>Primates</taxon>
        <taxon>Haplorrhini</taxon>
        <taxon>Catarrhini</taxon>
        <taxon>Cercopithecidae</taxon>
        <taxon>Cercopithecinae</taxon>
        <taxon>Macaca</taxon>
    </lineage>
</organism>
<dbReference type="EC" id="2.3.2.27" evidence="5"/>
<dbReference type="PROSITE" id="PS00518">
    <property type="entry name" value="ZF_RING_1"/>
    <property type="match status" value="1"/>
</dbReference>
<comment type="subcellular location">
    <subcellularLocation>
        <location evidence="2">Peroxisome membrane</location>
        <topology evidence="2">Multi-pass membrane protein</topology>
    </subcellularLocation>
</comment>
<keyword evidence="10" id="KW-0479">Metal-binding</keyword>
<dbReference type="InterPro" id="IPR025654">
    <property type="entry name" value="PEX2/10"/>
</dbReference>
<evidence type="ECO:0000256" key="10">
    <source>
        <dbReference type="ARBA" id="ARBA00022723"/>
    </source>
</evidence>
<dbReference type="GO" id="GO:0000425">
    <property type="term" value="P:pexophagy"/>
    <property type="evidence" value="ECO:0007669"/>
    <property type="project" value="Ensembl"/>
</dbReference>
<dbReference type="GO" id="GO:0008270">
    <property type="term" value="F:zinc ion binding"/>
    <property type="evidence" value="ECO:0007669"/>
    <property type="project" value="UniProtKB-KW"/>
</dbReference>
<evidence type="ECO:0000256" key="2">
    <source>
        <dbReference type="ARBA" id="ARBA00004585"/>
    </source>
</evidence>
<dbReference type="GO" id="GO:0000209">
    <property type="term" value="P:protein polyubiquitination"/>
    <property type="evidence" value="ECO:0007669"/>
    <property type="project" value="Ensembl"/>
</dbReference>
<keyword evidence="16 21" id="KW-0472">Membrane</keyword>
<keyword evidence="12" id="KW-0833">Ubl conjugation pathway</keyword>
<evidence type="ECO:0000256" key="8">
    <source>
        <dbReference type="ARBA" id="ARBA00022679"/>
    </source>
</evidence>
<keyword evidence="14" id="KW-0653">Protein transport</keyword>
<dbReference type="InterPro" id="IPR017907">
    <property type="entry name" value="Znf_RING_CS"/>
</dbReference>
<evidence type="ECO:0000256" key="13">
    <source>
        <dbReference type="ARBA" id="ARBA00022833"/>
    </source>
</evidence>
<dbReference type="GO" id="GO:0043335">
    <property type="term" value="P:protein unfolding"/>
    <property type="evidence" value="ECO:0007669"/>
    <property type="project" value="Ensembl"/>
</dbReference>
<evidence type="ECO:0000313" key="24">
    <source>
        <dbReference type="Proteomes" id="UP000233100"/>
    </source>
</evidence>
<evidence type="ECO:0000256" key="20">
    <source>
        <dbReference type="SAM" id="MobiDB-lite"/>
    </source>
</evidence>
<evidence type="ECO:0000256" key="16">
    <source>
        <dbReference type="ARBA" id="ARBA00023136"/>
    </source>
</evidence>
<dbReference type="InterPro" id="IPR013083">
    <property type="entry name" value="Znf_RING/FYVE/PHD"/>
</dbReference>
<dbReference type="Pfam" id="PF13445">
    <property type="entry name" value="zf-RING_UBOX"/>
    <property type="match status" value="1"/>
</dbReference>
<keyword evidence="17" id="KW-0576">Peroxisome</keyword>
<dbReference type="GO" id="GO:0006513">
    <property type="term" value="P:protein monoubiquitination"/>
    <property type="evidence" value="ECO:0007669"/>
    <property type="project" value="Ensembl"/>
</dbReference>
<comment type="catalytic activity">
    <reaction evidence="1">
        <text>S-ubiquitinyl-[E2 ubiquitin-conjugating enzyme]-L-cysteine + [acceptor protein]-L-lysine = [E2 ubiquitin-conjugating enzyme]-L-cysteine + N(6)-ubiquitinyl-[acceptor protein]-L-lysine.</text>
        <dbReference type="EC" id="2.3.2.27"/>
    </reaction>
</comment>
<dbReference type="PROSITE" id="PS50089">
    <property type="entry name" value="ZF_RING_2"/>
    <property type="match status" value="1"/>
</dbReference>
<evidence type="ECO:0000256" key="11">
    <source>
        <dbReference type="ARBA" id="ARBA00022771"/>
    </source>
</evidence>
<dbReference type="Pfam" id="PF04757">
    <property type="entry name" value="Pex2_Pex12"/>
    <property type="match status" value="1"/>
</dbReference>
<dbReference type="GO" id="GO:0005778">
    <property type="term" value="C:peroxisomal membrane"/>
    <property type="evidence" value="ECO:0007669"/>
    <property type="project" value="UniProtKB-SubCell"/>
</dbReference>
<evidence type="ECO:0000256" key="17">
    <source>
        <dbReference type="ARBA" id="ARBA00023140"/>
    </source>
</evidence>
<dbReference type="GeneTree" id="ENSGT00510000048446"/>
<evidence type="ECO:0000256" key="14">
    <source>
        <dbReference type="ARBA" id="ARBA00022927"/>
    </source>
</evidence>
<dbReference type="Bgee" id="ENSMFAG00000035362">
    <property type="expression patterns" value="Expressed in skeletal muscle tissue and 13 other cell types or tissues"/>
</dbReference>
<dbReference type="PANTHER" id="PTHR23350">
    <property type="entry name" value="PEROXISOME ASSEMBLY PROTEIN 10"/>
    <property type="match status" value="1"/>
</dbReference>
<feature type="transmembrane region" description="Helical" evidence="21">
    <location>
        <begin position="218"/>
        <end position="240"/>
    </location>
</feature>
<evidence type="ECO:0000313" key="23">
    <source>
        <dbReference type="Ensembl" id="ENSMFAP00000000248.2"/>
    </source>
</evidence>
<reference evidence="23 24" key="1">
    <citation type="submission" date="2013-03" db="EMBL/GenBank/DDBJ databases">
        <authorList>
            <person name="Warren W."/>
            <person name="Wilson R.K."/>
        </authorList>
    </citation>
    <scope>NUCLEOTIDE SEQUENCE</scope>
</reference>
<evidence type="ECO:0000256" key="4">
    <source>
        <dbReference type="ARBA" id="ARBA00008704"/>
    </source>
</evidence>
<comment type="similarity">
    <text evidence="4">Belongs to the pex2/pex10/pex12 family.</text>
</comment>
<dbReference type="InterPro" id="IPR001841">
    <property type="entry name" value="Znf_RING"/>
</dbReference>
<comment type="pathway">
    <text evidence="3">Protein modification; protein ubiquitination.</text>
</comment>
<feature type="domain" description="RING-type" evidence="22">
    <location>
        <begin position="276"/>
        <end position="312"/>
    </location>
</feature>
<keyword evidence="9 21" id="KW-0812">Transmembrane</keyword>
<dbReference type="SMART" id="SM00184">
    <property type="entry name" value="RING"/>
    <property type="match status" value="1"/>
</dbReference>
<dbReference type="InterPro" id="IPR027370">
    <property type="entry name" value="Znf-RING_euk"/>
</dbReference>
<dbReference type="GO" id="GO:0044721">
    <property type="term" value="P:protein import into peroxisome matrix, substrate release"/>
    <property type="evidence" value="ECO:0007669"/>
    <property type="project" value="Ensembl"/>
</dbReference>
<feature type="compositionally biased region" description="Low complexity" evidence="20">
    <location>
        <begin position="332"/>
        <end position="344"/>
    </location>
</feature>
<keyword evidence="13" id="KW-0862">Zinc</keyword>
<dbReference type="GO" id="GO:0061630">
    <property type="term" value="F:ubiquitin protein ligase activity"/>
    <property type="evidence" value="ECO:0007669"/>
    <property type="project" value="UniProtKB-EC"/>
</dbReference>
<evidence type="ECO:0000256" key="6">
    <source>
        <dbReference type="ARBA" id="ARBA00022448"/>
    </source>
</evidence>
<gene>
    <name evidence="23" type="primary">PEX10</name>
</gene>
<name>A0A2K5TJN1_MACFA</name>
<keyword evidence="6" id="KW-0813">Transport</keyword>
<evidence type="ECO:0000256" key="3">
    <source>
        <dbReference type="ARBA" id="ARBA00004906"/>
    </source>
</evidence>
<keyword evidence="24" id="KW-1185">Reference proteome</keyword>
<dbReference type="GO" id="GO:0016562">
    <property type="term" value="P:protein import into peroxisome matrix, receptor recycling"/>
    <property type="evidence" value="ECO:0007669"/>
    <property type="project" value="Ensembl"/>
</dbReference>
<evidence type="ECO:0000256" key="12">
    <source>
        <dbReference type="ARBA" id="ARBA00022786"/>
    </source>
</evidence>
<dbReference type="InterPro" id="IPR006845">
    <property type="entry name" value="Pex_N"/>
</dbReference>
<proteinExistence type="inferred from homology"/>
<keyword evidence="8" id="KW-0808">Transferase</keyword>
<dbReference type="VEuPathDB" id="HostDB:ENSMFAG00000035362"/>
<accession>A0A2K5TJN1</accession>
<feature type="region of interest" description="Disordered" evidence="20">
    <location>
        <begin position="315"/>
        <end position="366"/>
    </location>
</feature>
<keyword evidence="15 21" id="KW-1133">Transmembrane helix</keyword>
<reference evidence="23" key="3">
    <citation type="submission" date="2025-09" db="UniProtKB">
        <authorList>
            <consortium name="Ensembl"/>
        </authorList>
    </citation>
    <scope>IDENTIFICATION</scope>
</reference>
<sequence length="366" mass="41389">TRGHGSGRRQPPEVIRAAQKDEYYRGGLRSAAGGALHSLAGARKWLEWRKEVELLSDVAYFGLTTLAGYQTLGEEYVSIVQVDPSQTRVPSWLRRGVLVTLHAVLPYLLDKVLLPLEQELQADPDSGRPSQGSLVPGGRGCSGVRRWVRRHTATLTEQQRRALLRAAFVLRQGLACLQRLHVAWFYIHGVFYHLAKRLTGITYLRVRSLPGEDLRARVSYRLLGVVSLLHLVLSVGLQLYGFRQRQRARKEWRLHRGLSHRRGSLEERAVSRNPLCTLCLEERRHPTATPCGHLFCWECITAWCSSKAPHHTWKPWHTESHPRKMPAGRSVPSAGRSSLPRSSSTFGTTAEPAPRWAWTQMTSTEV</sequence>
<protein>
    <recommendedName>
        <fullName evidence="5">RING-type E3 ubiquitin transferase</fullName>
        <ecNumber evidence="5">2.3.2.27</ecNumber>
    </recommendedName>
</protein>
<reference evidence="23" key="2">
    <citation type="submission" date="2025-08" db="UniProtKB">
        <authorList>
            <consortium name="Ensembl"/>
        </authorList>
    </citation>
    <scope>IDENTIFICATION</scope>
</reference>
<evidence type="ECO:0000256" key="5">
    <source>
        <dbReference type="ARBA" id="ARBA00012483"/>
    </source>
</evidence>
<keyword evidence="11 19" id="KW-0863">Zinc-finger</keyword>
<dbReference type="Gene3D" id="3.30.40.10">
    <property type="entry name" value="Zinc/RING finger domain, C3HC4 (zinc finger)"/>
    <property type="match status" value="1"/>
</dbReference>
<dbReference type="GO" id="GO:0034614">
    <property type="term" value="P:cellular response to reactive oxygen species"/>
    <property type="evidence" value="ECO:0007669"/>
    <property type="project" value="Ensembl"/>
</dbReference>
<evidence type="ECO:0000256" key="19">
    <source>
        <dbReference type="PROSITE-ProRule" id="PRU00175"/>
    </source>
</evidence>
<evidence type="ECO:0000256" key="9">
    <source>
        <dbReference type="ARBA" id="ARBA00022692"/>
    </source>
</evidence>
<evidence type="ECO:0000256" key="21">
    <source>
        <dbReference type="SAM" id="Phobius"/>
    </source>
</evidence>
<evidence type="ECO:0000256" key="7">
    <source>
        <dbReference type="ARBA" id="ARBA00022593"/>
    </source>
</evidence>
<comment type="function">
    <text evidence="18">E3 ubiquitin-protein ligase component of a retrotranslocation channel required for peroxisome organization by mediating export of the PEX5 receptor from peroxisomes to the cytosol, thereby promoting PEX5 recycling. The retrotranslocation channel is composed of PEX2, PEX10 and PEX12; each subunit contributing transmembrane segments that coassemble into an open channel that specifically allows the passage of PEX5 through the peroxisomal membrane. PEX10 also regulates PEX5 recycling by acting as a E3 ubiquitin-protein ligase. When PEX5 recycling is compromised, PEX10 catalyzes polyubiquitination of PEX5 during its passage through the retrotranslocation channel, leading to its degradation.</text>
</comment>